<dbReference type="FunFam" id="3.40.50.980:FF:000002">
    <property type="entry name" value="Enterobactin synthetase component F"/>
    <property type="match status" value="1"/>
</dbReference>
<evidence type="ECO:0000259" key="6">
    <source>
        <dbReference type="PROSITE" id="PS50075"/>
    </source>
</evidence>
<dbReference type="GO" id="GO:0044550">
    <property type="term" value="P:secondary metabolite biosynthetic process"/>
    <property type="evidence" value="ECO:0007669"/>
    <property type="project" value="UniProtKB-ARBA"/>
</dbReference>
<dbReference type="InterPro" id="IPR025110">
    <property type="entry name" value="AMP-bd_C"/>
</dbReference>
<dbReference type="SMART" id="SM00823">
    <property type="entry name" value="PKS_PP"/>
    <property type="match status" value="2"/>
</dbReference>
<dbReference type="InterPro" id="IPR010060">
    <property type="entry name" value="NRPS_synth"/>
</dbReference>
<dbReference type="FunFam" id="1.10.1200.10:FF:000016">
    <property type="entry name" value="Non-ribosomal peptide synthase"/>
    <property type="match status" value="1"/>
</dbReference>
<dbReference type="Gene3D" id="3.40.50.1820">
    <property type="entry name" value="alpha/beta hydrolase"/>
    <property type="match status" value="1"/>
</dbReference>
<keyword evidence="3" id="KW-0596">Phosphopantetheine</keyword>
<dbReference type="Pfam" id="PF13193">
    <property type="entry name" value="AMP-binding_C"/>
    <property type="match status" value="2"/>
</dbReference>
<dbReference type="PROSITE" id="PS00012">
    <property type="entry name" value="PHOSPHOPANTETHEINE"/>
    <property type="match status" value="2"/>
</dbReference>
<dbReference type="InterPro" id="IPR020806">
    <property type="entry name" value="PKS_PP-bd"/>
</dbReference>
<sequence>MLRALLAEDDNDDDATLDASAIPLSDARDDAPLSYSQQQLWFLQKLDPASTAYNLPRALRIRGKLDVSALRAAFAALARRHAVLRSTFHEQDGEPRQRVNAAHAFTLDEVDLSALPPDAREAALQTHCARIATHVFDLTRAPALIACVLKLERDDHVLAWCLHHIVSDAWSNPIFMRDLAQAYEDITTSGAAVANEPPRRYSDFAAWQRGHAQAGGYAAHVAHWNAHLRDDLQDLALPADHPRPAVLGAEGASRYVEVPAALVERLRAFCRASQCTPFVALFTAWQLLLARLSGQTGFAVGVPSANRNRPELQELLGFFVTTQVFRVNAPASASLREVCQAVRADARAAMNYADLPLELLLESRDVVRDPARSPLFQVLFGLQVGSAGPGLSLPGVQVERLPVPERSAKFEWSLDLLWDDAAGPVPALHGRLEFNTALVADDTAARMWRRYLRVLEALVTQPDSRVAALDVILPEERVQAQAWSRNAAQHDERAPVHRLFEQQARATPDAIALVCGDAALCYADLNARANRRAHDLIARGAGPDTLVAIAMQRSIDMVVGLLAIQKAGAAYVPLDLDYPVERLAYMLRDSGAMLLLCAQDLPDGLVSSDGPAVVDLRDAPTTDAVHNPDVALHGENLAYVIYTSGSTGRPKGAANRHAALTNRVAWMQQAYGLAADDVVLQKTPFGFDVSVWEFFWPLMTGARLVMAQPGDHRDPERLAALIHRHAVTTVHFVPSMLAAFMAYEAAARCASLRRILCSGEALPADVRDDVLQRMPWAELHNLYGPTEAAIDVTASRCAAEDGARVPIGAPISATQAWVLDADLNLSPPGVVGELYLGGMGLARGYVRRPGMTADRFVADPYASEAGARLYRTGDLASWRADGQLLYQGRADHQVKIRGFRVELGEVQTRLGAQPGVAAAVAVAHEAASGTKLVAYVSPRDAARQPDPVMLRAALAAELPDYMVPAVIMVLAALPLSANGKIDRKALPAPDFQRDSEFQTPVGDTEHLLAGIWRDVLAVPRIGRHDNFFELGGDSILTLKIVAAARKQGVKIAPRDVMERQTIAALALSASAIRPETATGPARGPALLAPVQQTFFDLSVPHRSHWNQSVVLRPHGEVDVAALQRAMDAVLAHHDAFRLRYRQDRQAGWAQEYDKDAVAPRLALAPSGDDAAAPFADVADALQRSLDVESGPVTAAAWIEPDAGSPDAGRPDAGRPDVGRPGRLLWVAHHLVVDAVSWRVLLEDLEVAYDQARRGATLTLPSATTSFGDWTQALARYGALPATQAQLPEWLAICGEQDTPLPVARPHGANRVSDQRSVSAQLDPAASARLLSGGARAYRAQASELLLTAVARVLCAWTGQESVLLELEGHGREEDTTGVDASRVVGWFTSLFPLRLRPGAADLGSALAAVKEQLRAVPDKGLGYGVLRTMTDSGRVLANHPYPRITFNYLGRTDAAARTWTWDNEPAGVERDPDSERRSVLDIGVALRDGALRFTWSYSAAMQDESEVRALADACVAELARLADVVDAPGAGGVTPSDFPLAALSQTQLNRLAPNPRDVADIYPPTPMQQGLLLHTLMNPGSGMYLMQDRYRFDRHLDLDAAHRAWGLMAQRHEALRAGFAWQAGETPLQVIRREVETPVQVFDWRELPVEAALAQLDRLLQDELVAGFDMGAAPLWRVRLARLADGDRMVLSYHHILMDAWCRSLLLADFFAAYDAYAQGQAPQLAQPVPYRDFIAWLGRQDMAAAQAYWRDTLRGFGTVTPLPLAGRGAPTPGQSRTVDAVVSLTPAETTALQRAAQQQQLTVNTYAQGAWALWLARVAGLHDVLYGVTVAGRPTDLNGVQDTIGLFINTLPLRVDVPGPDSPISVAQWLRRVQAGNAALREHEHLSLAEIQALADVPRGTTLFDTLFVFENAPVDGALLARAQAIGAHADGARTHTNYPLTVVVKPGEQLVLQLTYDADLFDEASILRVLDGLRHVLGQFAGRPAAPLAQIGLLPDDEHARVLGLGRGATPGYPLDAGYARLFEAQARQHAQRLAARDANGDIRYDALNRLANRHAHAFRAGGVGRDDVVVVLAERGIGMLAAVLGAFKANAAYLALDPALPSQRLAQILDLCRARAVVTDRGAAAAHADVIAALPAAVARHDIDSPASSHDADLREPAHRDQAAYVIFTSGSTGTPKGVVVTSQGMLNNQLSKIPALGLTEHDVIGQTAAQSFDISVWQLLAGLLCGACVEIVADSVARDPQALIRRVNDSGITVLECVPTLIQGMLMADAVSMPGLRWMLPTGEASSVALARAWLDRYPGVPLVNAYGPAECADDVALYRVDDAKNESGPVLAIGTAADHTQLYVLDANLDLLPAGAIGELCVAGVGVGRGYLHQPGLAAERYIADPYAARPGARLYRTGDLARYRADGVLEYVGRSDHQVKVHGFRIELGEIDAFLARLSSVRQAVTVARDDGQGHRLVGYVTPRNLALAGPRDDAQRAWLESVQAELASALPAYMVPAVWVVLPSIPLTPNGKVDRRALPAPDTQAALRHYTAPEGDLELQLADIWAAVLGVPRVGRDDSFFELGGHSLLVMRVVARIRTDLDIETPLAALFEAQTLARFAERVAEAAQAGIGQADAMRGIDAFIDTLEML</sequence>
<evidence type="ECO:0000256" key="4">
    <source>
        <dbReference type="ARBA" id="ARBA00022553"/>
    </source>
</evidence>
<dbReference type="FunFam" id="3.30.300.30:FF:000010">
    <property type="entry name" value="Enterobactin synthetase component F"/>
    <property type="match status" value="2"/>
</dbReference>
<dbReference type="CDD" id="cd17646">
    <property type="entry name" value="A_NRPS_AB3403-like"/>
    <property type="match status" value="1"/>
</dbReference>
<dbReference type="PANTHER" id="PTHR45527">
    <property type="entry name" value="NONRIBOSOMAL PEPTIDE SYNTHETASE"/>
    <property type="match status" value="1"/>
</dbReference>
<dbReference type="FunFam" id="3.40.50.12780:FF:000012">
    <property type="entry name" value="Non-ribosomal peptide synthetase"/>
    <property type="match status" value="1"/>
</dbReference>
<evidence type="ECO:0000313" key="8">
    <source>
        <dbReference type="Proteomes" id="UP000037511"/>
    </source>
</evidence>
<comment type="caution">
    <text evidence="7">The sequence shown here is derived from an EMBL/GenBank/DDBJ whole genome shotgun (WGS) entry which is preliminary data.</text>
</comment>
<dbReference type="GO" id="GO:0031177">
    <property type="term" value="F:phosphopantetheine binding"/>
    <property type="evidence" value="ECO:0007669"/>
    <property type="project" value="InterPro"/>
</dbReference>
<feature type="domain" description="Carrier" evidence="6">
    <location>
        <begin position="2539"/>
        <end position="2614"/>
    </location>
</feature>
<dbReference type="NCBIfam" id="TIGR01733">
    <property type="entry name" value="AA-adenyl-dom"/>
    <property type="match status" value="2"/>
</dbReference>
<dbReference type="NCBIfam" id="TIGR01720">
    <property type="entry name" value="NRPS-para261"/>
    <property type="match status" value="1"/>
</dbReference>
<dbReference type="Gene3D" id="1.10.1200.10">
    <property type="entry name" value="ACP-like"/>
    <property type="match status" value="1"/>
</dbReference>
<dbReference type="CDD" id="cd19543">
    <property type="entry name" value="DCL_NRPS"/>
    <property type="match status" value="1"/>
</dbReference>
<dbReference type="InterPro" id="IPR009081">
    <property type="entry name" value="PP-bd_ACP"/>
</dbReference>
<dbReference type="Gene3D" id="3.30.559.10">
    <property type="entry name" value="Chloramphenicol acetyltransferase-like domain"/>
    <property type="match status" value="3"/>
</dbReference>
<dbReference type="InterPro" id="IPR036736">
    <property type="entry name" value="ACP-like_sf"/>
</dbReference>
<evidence type="ECO:0000256" key="3">
    <source>
        <dbReference type="ARBA" id="ARBA00022450"/>
    </source>
</evidence>
<dbReference type="CDD" id="cd19531">
    <property type="entry name" value="LCL_NRPS-like"/>
    <property type="match status" value="1"/>
</dbReference>
<protein>
    <recommendedName>
        <fullName evidence="6">Carrier domain-containing protein</fullName>
    </recommendedName>
</protein>
<dbReference type="InterPro" id="IPR045851">
    <property type="entry name" value="AMP-bd_C_sf"/>
</dbReference>
<dbReference type="InterPro" id="IPR001242">
    <property type="entry name" value="Condensation_dom"/>
</dbReference>
<dbReference type="SUPFAM" id="SSF47336">
    <property type="entry name" value="ACP-like"/>
    <property type="match status" value="2"/>
</dbReference>
<evidence type="ECO:0000313" key="7">
    <source>
        <dbReference type="EMBL" id="KNE29780.1"/>
    </source>
</evidence>
<proteinExistence type="inferred from homology"/>
<dbReference type="GO" id="GO:0003824">
    <property type="term" value="F:catalytic activity"/>
    <property type="evidence" value="ECO:0007669"/>
    <property type="project" value="InterPro"/>
</dbReference>
<dbReference type="Gene3D" id="2.30.38.10">
    <property type="entry name" value="Luciferase, Domain 3"/>
    <property type="match status" value="2"/>
</dbReference>
<dbReference type="Pfam" id="PF00668">
    <property type="entry name" value="Condensation"/>
    <property type="match status" value="3"/>
</dbReference>
<dbReference type="InterPro" id="IPR006162">
    <property type="entry name" value="Ppantetheine_attach_site"/>
</dbReference>
<comment type="cofactor">
    <cofactor evidence="1">
        <name>pantetheine 4'-phosphate</name>
        <dbReference type="ChEBI" id="CHEBI:47942"/>
    </cofactor>
</comment>
<name>A0AAW3IA96_9BURK</name>
<dbReference type="InterPro" id="IPR029058">
    <property type="entry name" value="AB_hydrolase_fold"/>
</dbReference>
<evidence type="ECO:0000256" key="1">
    <source>
        <dbReference type="ARBA" id="ARBA00001957"/>
    </source>
</evidence>
<dbReference type="Proteomes" id="UP000037511">
    <property type="component" value="Unassembled WGS sequence"/>
</dbReference>
<keyword evidence="5" id="KW-0677">Repeat</keyword>
<reference evidence="7 8" key="1">
    <citation type="submission" date="2015-07" db="EMBL/GenBank/DDBJ databases">
        <title>Draft genome of Achromobacter spanius.</title>
        <authorList>
            <person name="Wang X."/>
        </authorList>
    </citation>
    <scope>NUCLEOTIDE SEQUENCE [LARGE SCALE GENOMIC DNA]</scope>
    <source>
        <strain evidence="7 8">CGMCC9173</strain>
    </source>
</reference>
<comment type="similarity">
    <text evidence="2">Belongs to the ATP-dependent AMP-binding enzyme family.</text>
</comment>
<dbReference type="PROSITE" id="PS50075">
    <property type="entry name" value="CARRIER"/>
    <property type="match status" value="2"/>
</dbReference>
<keyword evidence="4" id="KW-0597">Phosphoprotein</keyword>
<dbReference type="SUPFAM" id="SSF52777">
    <property type="entry name" value="CoA-dependent acyltransferases"/>
    <property type="match status" value="6"/>
</dbReference>
<dbReference type="GO" id="GO:0072330">
    <property type="term" value="P:monocarboxylic acid biosynthetic process"/>
    <property type="evidence" value="ECO:0007669"/>
    <property type="project" value="UniProtKB-ARBA"/>
</dbReference>
<dbReference type="FunFam" id="3.40.50.980:FF:000001">
    <property type="entry name" value="Non-ribosomal peptide synthetase"/>
    <property type="match status" value="1"/>
</dbReference>
<dbReference type="Pfam" id="PF00550">
    <property type="entry name" value="PP-binding"/>
    <property type="match status" value="2"/>
</dbReference>
<dbReference type="NCBIfam" id="NF003417">
    <property type="entry name" value="PRK04813.1"/>
    <property type="match status" value="2"/>
</dbReference>
<dbReference type="GO" id="GO:0043041">
    <property type="term" value="P:amino acid activation for nonribosomal peptide biosynthetic process"/>
    <property type="evidence" value="ECO:0007669"/>
    <property type="project" value="TreeGrafter"/>
</dbReference>
<dbReference type="Gene3D" id="3.40.50.980">
    <property type="match status" value="4"/>
</dbReference>
<gene>
    <name evidence="7" type="ORF">AFM18_00935</name>
</gene>
<dbReference type="Gene3D" id="3.30.559.30">
    <property type="entry name" value="Nonribosomal peptide synthetase, condensation domain"/>
    <property type="match status" value="3"/>
</dbReference>
<feature type="domain" description="Carrier" evidence="6">
    <location>
        <begin position="999"/>
        <end position="1073"/>
    </location>
</feature>
<dbReference type="CDD" id="cd05930">
    <property type="entry name" value="A_NRPS"/>
    <property type="match status" value="1"/>
</dbReference>
<evidence type="ECO:0000256" key="2">
    <source>
        <dbReference type="ARBA" id="ARBA00006432"/>
    </source>
</evidence>
<dbReference type="InterPro" id="IPR000873">
    <property type="entry name" value="AMP-dep_synth/lig_dom"/>
</dbReference>
<dbReference type="Gene3D" id="3.30.300.30">
    <property type="match status" value="2"/>
</dbReference>
<dbReference type="SUPFAM" id="SSF56801">
    <property type="entry name" value="Acetyl-CoA synthetase-like"/>
    <property type="match status" value="2"/>
</dbReference>
<dbReference type="GO" id="GO:0005737">
    <property type="term" value="C:cytoplasm"/>
    <property type="evidence" value="ECO:0007669"/>
    <property type="project" value="TreeGrafter"/>
</dbReference>
<evidence type="ECO:0000256" key="5">
    <source>
        <dbReference type="ARBA" id="ARBA00022737"/>
    </source>
</evidence>
<dbReference type="FunFam" id="1.10.1200.10:FF:000005">
    <property type="entry name" value="Nonribosomal peptide synthetase 1"/>
    <property type="match status" value="1"/>
</dbReference>
<dbReference type="InterPro" id="IPR020845">
    <property type="entry name" value="AMP-binding_CS"/>
</dbReference>
<dbReference type="PANTHER" id="PTHR45527:SF1">
    <property type="entry name" value="FATTY ACID SYNTHASE"/>
    <property type="match status" value="1"/>
</dbReference>
<dbReference type="EMBL" id="LGVG01000001">
    <property type="protein sequence ID" value="KNE29780.1"/>
    <property type="molecule type" value="Genomic_DNA"/>
</dbReference>
<dbReference type="CDD" id="cd19534">
    <property type="entry name" value="E_NRPS"/>
    <property type="match status" value="1"/>
</dbReference>
<accession>A0AAW3IA96</accession>
<dbReference type="Pfam" id="PF00501">
    <property type="entry name" value="AMP-binding"/>
    <property type="match status" value="2"/>
</dbReference>
<dbReference type="InterPro" id="IPR010071">
    <property type="entry name" value="AA_adenyl_dom"/>
</dbReference>
<dbReference type="InterPro" id="IPR023213">
    <property type="entry name" value="CAT-like_dom_sf"/>
</dbReference>
<dbReference type="PROSITE" id="PS00455">
    <property type="entry name" value="AMP_BINDING"/>
    <property type="match status" value="2"/>
</dbReference>
<organism evidence="7 8">
    <name type="scientific">Achromobacter spanius</name>
    <dbReference type="NCBI Taxonomy" id="217203"/>
    <lineage>
        <taxon>Bacteria</taxon>
        <taxon>Pseudomonadati</taxon>
        <taxon>Pseudomonadota</taxon>
        <taxon>Betaproteobacteria</taxon>
        <taxon>Burkholderiales</taxon>
        <taxon>Alcaligenaceae</taxon>
        <taxon>Achromobacter</taxon>
    </lineage>
</organism>